<accession>A0AAU2VEW0</accession>
<sequence length="171" mass="17951">METNQDRTTAAPGLGRYEIDPGGSTVTFRTRHVFGLLPVSGGFAIRSGTVDIAEPLGGSSVRAEIDTASFSTGSRQRDTAVRSPRFLDAGRHPLITFTADRLDGTTLPGTLTVCGIARPVSLTIEESTSSAGAFTAVATTRIDRTAFGVTASPGMAGRHLDLTVRVRCIRA</sequence>
<feature type="domain" description="Lipid/polyisoprenoid-binding YceI-like" evidence="2">
    <location>
        <begin position="16"/>
        <end position="169"/>
    </location>
</feature>
<evidence type="ECO:0000313" key="3">
    <source>
        <dbReference type="EMBL" id="WTW65664.1"/>
    </source>
</evidence>
<dbReference type="SUPFAM" id="SSF101874">
    <property type="entry name" value="YceI-like"/>
    <property type="match status" value="1"/>
</dbReference>
<evidence type="ECO:0000256" key="1">
    <source>
        <dbReference type="ARBA" id="ARBA00008812"/>
    </source>
</evidence>
<comment type="similarity">
    <text evidence="1">Belongs to the UPF0312 family.</text>
</comment>
<dbReference type="SMART" id="SM00867">
    <property type="entry name" value="YceI"/>
    <property type="match status" value="1"/>
</dbReference>
<proteinExistence type="inferred from homology"/>
<organism evidence="3">
    <name type="scientific">Streptomyces sp. NBC_00003</name>
    <dbReference type="NCBI Taxonomy" id="2903608"/>
    <lineage>
        <taxon>Bacteria</taxon>
        <taxon>Bacillati</taxon>
        <taxon>Actinomycetota</taxon>
        <taxon>Actinomycetes</taxon>
        <taxon>Kitasatosporales</taxon>
        <taxon>Streptomycetaceae</taxon>
        <taxon>Streptomyces</taxon>
    </lineage>
</organism>
<dbReference type="Pfam" id="PF04264">
    <property type="entry name" value="YceI"/>
    <property type="match status" value="1"/>
</dbReference>
<gene>
    <name evidence="3" type="ORF">OG549_36310</name>
</gene>
<dbReference type="InterPro" id="IPR007372">
    <property type="entry name" value="Lipid/polyisoprenoid-bd_YceI"/>
</dbReference>
<dbReference type="EMBL" id="CP108318">
    <property type="protein sequence ID" value="WTW65664.1"/>
    <property type="molecule type" value="Genomic_DNA"/>
</dbReference>
<reference evidence="3" key="1">
    <citation type="submission" date="2022-10" db="EMBL/GenBank/DDBJ databases">
        <title>The complete genomes of actinobacterial strains from the NBC collection.</title>
        <authorList>
            <person name="Joergensen T.S."/>
            <person name="Alvarez Arevalo M."/>
            <person name="Sterndorff E.B."/>
            <person name="Faurdal D."/>
            <person name="Vuksanovic O."/>
            <person name="Mourched A.-S."/>
            <person name="Charusanti P."/>
            <person name="Shaw S."/>
            <person name="Blin K."/>
            <person name="Weber T."/>
        </authorList>
    </citation>
    <scope>NUCLEOTIDE SEQUENCE</scope>
    <source>
        <strain evidence="3">NBC_00003</strain>
    </source>
</reference>
<dbReference type="PANTHER" id="PTHR34406">
    <property type="entry name" value="PROTEIN YCEI"/>
    <property type="match status" value="1"/>
</dbReference>
<protein>
    <submittedName>
        <fullName evidence="3">YceI family protein</fullName>
    </submittedName>
</protein>
<dbReference type="AlphaFoldDB" id="A0AAU2VEW0"/>
<dbReference type="Gene3D" id="2.40.128.110">
    <property type="entry name" value="Lipid/polyisoprenoid-binding, YceI-like"/>
    <property type="match status" value="1"/>
</dbReference>
<dbReference type="PANTHER" id="PTHR34406:SF1">
    <property type="entry name" value="PROTEIN YCEI"/>
    <property type="match status" value="1"/>
</dbReference>
<name>A0AAU2VEW0_9ACTN</name>
<dbReference type="InterPro" id="IPR036761">
    <property type="entry name" value="TTHA0802/YceI-like_sf"/>
</dbReference>
<evidence type="ECO:0000259" key="2">
    <source>
        <dbReference type="SMART" id="SM00867"/>
    </source>
</evidence>